<gene>
    <name evidence="1" type="primary">Necator_chrIV.g15492</name>
    <name evidence="1" type="ORF">RB195_002197</name>
</gene>
<evidence type="ECO:0000313" key="1">
    <source>
        <dbReference type="EMBL" id="KAK6750055.1"/>
    </source>
</evidence>
<keyword evidence="2" id="KW-1185">Reference proteome</keyword>
<accession>A0ABR1DID3</accession>
<organism evidence="1 2">
    <name type="scientific">Necator americanus</name>
    <name type="common">Human hookworm</name>
    <dbReference type="NCBI Taxonomy" id="51031"/>
    <lineage>
        <taxon>Eukaryota</taxon>
        <taxon>Metazoa</taxon>
        <taxon>Ecdysozoa</taxon>
        <taxon>Nematoda</taxon>
        <taxon>Chromadorea</taxon>
        <taxon>Rhabditida</taxon>
        <taxon>Rhabditina</taxon>
        <taxon>Rhabditomorpha</taxon>
        <taxon>Strongyloidea</taxon>
        <taxon>Ancylostomatidae</taxon>
        <taxon>Bunostominae</taxon>
        <taxon>Necator</taxon>
    </lineage>
</organism>
<protein>
    <submittedName>
        <fullName evidence="1">Uncharacterized protein</fullName>
    </submittedName>
</protein>
<dbReference type="EMBL" id="JAVFWL010000004">
    <property type="protein sequence ID" value="KAK6750055.1"/>
    <property type="molecule type" value="Genomic_DNA"/>
</dbReference>
<dbReference type="Proteomes" id="UP001303046">
    <property type="component" value="Unassembled WGS sequence"/>
</dbReference>
<comment type="caution">
    <text evidence="1">The sequence shown here is derived from an EMBL/GenBank/DDBJ whole genome shotgun (WGS) entry which is preliminary data.</text>
</comment>
<name>A0ABR1DID3_NECAM</name>
<evidence type="ECO:0000313" key="2">
    <source>
        <dbReference type="Proteomes" id="UP001303046"/>
    </source>
</evidence>
<reference evidence="1 2" key="1">
    <citation type="submission" date="2023-08" db="EMBL/GenBank/DDBJ databases">
        <title>A Necator americanus chromosomal reference genome.</title>
        <authorList>
            <person name="Ilik V."/>
            <person name="Petrzelkova K.J."/>
            <person name="Pardy F."/>
            <person name="Fuh T."/>
            <person name="Niatou-Singa F.S."/>
            <person name="Gouil Q."/>
            <person name="Baker L."/>
            <person name="Ritchie M.E."/>
            <person name="Jex A.R."/>
            <person name="Gazzola D."/>
            <person name="Li H."/>
            <person name="Toshio Fujiwara R."/>
            <person name="Zhan B."/>
            <person name="Aroian R.V."/>
            <person name="Pafco B."/>
            <person name="Schwarz E.M."/>
        </authorList>
    </citation>
    <scope>NUCLEOTIDE SEQUENCE [LARGE SCALE GENOMIC DNA]</scope>
    <source>
        <strain evidence="1 2">Aroian</strain>
        <tissue evidence="1">Whole animal</tissue>
    </source>
</reference>
<sequence length="66" mass="7948">MVFFPRKMLDEPTKIFRCRTFWTRYSSFVAVSQPIRGRRFPKSSFYECHQCKNRIVTAVFASCFIK</sequence>
<proteinExistence type="predicted"/>